<accession>A0ABT4ULV8</accession>
<feature type="chain" id="PRO_5046192891" description="Molecular chaperone" evidence="1">
    <location>
        <begin position="21"/>
        <end position="269"/>
    </location>
</feature>
<dbReference type="Proteomes" id="UP001210231">
    <property type="component" value="Unassembled WGS sequence"/>
</dbReference>
<name>A0ABT4ULV8_9BACT</name>
<dbReference type="EMBL" id="JAQGEF010000017">
    <property type="protein sequence ID" value="MDA3615827.1"/>
    <property type="molecule type" value="Genomic_DNA"/>
</dbReference>
<sequence>MKKIIMFLSCILCYATIINAQNVTFISGAKFTAIDDVTIEVDVTNTGMAGEPAAYLWIWSNPDLSNSNYPGKESIYNTSWGNSPENAKLTMVSANKFRFTFKAVDIFLQTPGQLFSFGFLLKTKNGSKKTDDFKPFEFVPLVFKESVFRVFPESSGINDVITINYNKSFAIQTNALSVNEQRMTVTSASVELLSSTGAVMATLSNLPVRMIKDGVYAATFIVKQFPNLPSNLSNAKYIRYKFHGTAVDNTGATVNVITQSAQYEFSNLK</sequence>
<evidence type="ECO:0000313" key="3">
    <source>
        <dbReference type="Proteomes" id="UP001210231"/>
    </source>
</evidence>
<proteinExistence type="predicted"/>
<evidence type="ECO:0000256" key="1">
    <source>
        <dbReference type="SAM" id="SignalP"/>
    </source>
</evidence>
<reference evidence="2 3" key="1">
    <citation type="submission" date="2022-12" db="EMBL/GenBank/DDBJ databases">
        <title>Chitinophagaceae gen. sp. nov., a new member of the family Chitinophagaceae, isolated from soil in a chemical factory.</title>
        <authorList>
            <person name="Ke Z."/>
        </authorList>
    </citation>
    <scope>NUCLEOTIDE SEQUENCE [LARGE SCALE GENOMIC DNA]</scope>
    <source>
        <strain evidence="2 3">LY-5</strain>
    </source>
</reference>
<feature type="signal peptide" evidence="1">
    <location>
        <begin position="1"/>
        <end position="20"/>
    </location>
</feature>
<protein>
    <recommendedName>
        <fullName evidence="4">Molecular chaperone</fullName>
    </recommendedName>
</protein>
<organism evidence="2 3">
    <name type="scientific">Polluticaenibacter yanchengensis</name>
    <dbReference type="NCBI Taxonomy" id="3014562"/>
    <lineage>
        <taxon>Bacteria</taxon>
        <taxon>Pseudomonadati</taxon>
        <taxon>Bacteroidota</taxon>
        <taxon>Chitinophagia</taxon>
        <taxon>Chitinophagales</taxon>
        <taxon>Chitinophagaceae</taxon>
        <taxon>Polluticaenibacter</taxon>
    </lineage>
</organism>
<dbReference type="RefSeq" id="WP_407032155.1">
    <property type="nucleotide sequence ID" value="NZ_JAQGEF010000017.1"/>
</dbReference>
<keyword evidence="1" id="KW-0732">Signal</keyword>
<keyword evidence="3" id="KW-1185">Reference proteome</keyword>
<comment type="caution">
    <text evidence="2">The sequence shown here is derived from an EMBL/GenBank/DDBJ whole genome shotgun (WGS) entry which is preliminary data.</text>
</comment>
<gene>
    <name evidence="2" type="ORF">O3P16_13490</name>
</gene>
<evidence type="ECO:0008006" key="4">
    <source>
        <dbReference type="Google" id="ProtNLM"/>
    </source>
</evidence>
<evidence type="ECO:0000313" key="2">
    <source>
        <dbReference type="EMBL" id="MDA3615827.1"/>
    </source>
</evidence>